<comment type="caution">
    <text evidence="2">The sequence shown here is derived from an EMBL/GenBank/DDBJ whole genome shotgun (WGS) entry which is preliminary data.</text>
</comment>
<evidence type="ECO:0000313" key="2">
    <source>
        <dbReference type="EMBL" id="KAL3758097.1"/>
    </source>
</evidence>
<proteinExistence type="predicted"/>
<dbReference type="EMBL" id="JALLBG020000241">
    <property type="protein sequence ID" value="KAL3758097.1"/>
    <property type="molecule type" value="Genomic_DNA"/>
</dbReference>
<keyword evidence="3" id="KW-1185">Reference proteome</keyword>
<gene>
    <name evidence="2" type="ORF">ACHAWU_009301</name>
</gene>
<reference evidence="2 3" key="1">
    <citation type="submission" date="2024-10" db="EMBL/GenBank/DDBJ databases">
        <title>Updated reference genomes for cyclostephanoid diatoms.</title>
        <authorList>
            <person name="Roberts W.R."/>
            <person name="Alverson A.J."/>
        </authorList>
    </citation>
    <scope>NUCLEOTIDE SEQUENCE [LARGE SCALE GENOMIC DNA]</scope>
    <source>
        <strain evidence="2 3">AJA232-27</strain>
    </source>
</reference>
<name>A0ABD3M357_9STRA</name>
<evidence type="ECO:0000313" key="3">
    <source>
        <dbReference type="Proteomes" id="UP001530293"/>
    </source>
</evidence>
<feature type="region of interest" description="Disordered" evidence="1">
    <location>
        <begin position="130"/>
        <end position="152"/>
    </location>
</feature>
<sequence>MSGYISNHPPFKPSRGFVTGFTIEMRFYPSQVAAFAAYPQACVDDVGDDVRAAGRDSGAMVASLAYSSVSTTSSSIRRPLEPDALTADDLPVLAIELRTFTLLVMAGRMQWHRWVETLLACNNSRIRVSGGGIGGGDGDNNSGNGTGTGGTT</sequence>
<accession>A0ABD3M357</accession>
<organism evidence="2 3">
    <name type="scientific">Discostella pseudostelligera</name>
    <dbReference type="NCBI Taxonomy" id="259834"/>
    <lineage>
        <taxon>Eukaryota</taxon>
        <taxon>Sar</taxon>
        <taxon>Stramenopiles</taxon>
        <taxon>Ochrophyta</taxon>
        <taxon>Bacillariophyta</taxon>
        <taxon>Coscinodiscophyceae</taxon>
        <taxon>Thalassiosirophycidae</taxon>
        <taxon>Stephanodiscales</taxon>
        <taxon>Stephanodiscaceae</taxon>
        <taxon>Discostella</taxon>
    </lineage>
</organism>
<dbReference type="AlphaFoldDB" id="A0ABD3M357"/>
<dbReference type="Proteomes" id="UP001530293">
    <property type="component" value="Unassembled WGS sequence"/>
</dbReference>
<evidence type="ECO:0000256" key="1">
    <source>
        <dbReference type="SAM" id="MobiDB-lite"/>
    </source>
</evidence>
<protein>
    <submittedName>
        <fullName evidence="2">Uncharacterized protein</fullName>
    </submittedName>
</protein>